<sequence length="89" mass="10300">MPKPVEIDLNKIGTNPELTDVIYGNKEVICKAFSMNKSTLTQWLAEMRSNPKFESGVLNVTHKVVLIHIETFEKFCVWKSQNRYKQTRG</sequence>
<keyword evidence="2" id="KW-1185">Reference proteome</keyword>
<dbReference type="AlphaFoldDB" id="A0A291BW04"/>
<dbReference type="EMBL" id="CP023483">
    <property type="protein sequence ID" value="ATF25369.1"/>
    <property type="molecule type" value="Genomic_DNA"/>
</dbReference>
<dbReference type="Proteomes" id="UP000243591">
    <property type="component" value="Chromosome"/>
</dbReference>
<gene>
    <name evidence="1" type="ORF">CNY62_02595</name>
</gene>
<evidence type="ECO:0000313" key="1">
    <source>
        <dbReference type="EMBL" id="ATF25369.1"/>
    </source>
</evidence>
<reference evidence="1 2" key="1">
    <citation type="submission" date="2017-09" db="EMBL/GenBank/DDBJ databases">
        <title>Complete Genome Sequences of Two Strains of the Meat Spoilage Bacterium Brochothrix thermosphacta Isolated from Ground Chicken.</title>
        <authorList>
            <person name="Paoli G.C."/>
            <person name="Wijey C."/>
            <person name="Chen C.-Y."/>
            <person name="Nguyen L."/>
            <person name="Yan X."/>
            <person name="Irwin P.L."/>
        </authorList>
    </citation>
    <scope>NUCLEOTIDE SEQUENCE [LARGE SCALE GENOMIC DNA]</scope>
    <source>
        <strain evidence="1 2">BI</strain>
    </source>
</reference>
<dbReference type="KEGG" id="bths:CNY62_02595"/>
<proteinExistence type="predicted"/>
<dbReference type="OrthoDB" id="2156645at2"/>
<protein>
    <submittedName>
        <fullName evidence="1">Excisionase</fullName>
    </submittedName>
</protein>
<name>A0A291BW04_BROTH</name>
<evidence type="ECO:0000313" key="2">
    <source>
        <dbReference type="Proteomes" id="UP000243591"/>
    </source>
</evidence>
<dbReference type="RefSeq" id="WP_081313992.1">
    <property type="nucleotide sequence ID" value="NZ_CP023483.1"/>
</dbReference>
<organism evidence="1 2">
    <name type="scientific">Brochothrix thermosphacta</name>
    <name type="common">Microbacterium thermosphactum</name>
    <dbReference type="NCBI Taxonomy" id="2756"/>
    <lineage>
        <taxon>Bacteria</taxon>
        <taxon>Bacillati</taxon>
        <taxon>Bacillota</taxon>
        <taxon>Bacilli</taxon>
        <taxon>Bacillales</taxon>
        <taxon>Listeriaceae</taxon>
        <taxon>Brochothrix</taxon>
    </lineage>
</organism>
<accession>A0A291BW04</accession>